<dbReference type="InterPro" id="IPR013087">
    <property type="entry name" value="Znf_C2H2_type"/>
</dbReference>
<feature type="compositionally biased region" description="Basic and acidic residues" evidence="6">
    <location>
        <begin position="107"/>
        <end position="120"/>
    </location>
</feature>
<dbReference type="GO" id="GO:0008270">
    <property type="term" value="F:zinc ion binding"/>
    <property type="evidence" value="ECO:0007669"/>
    <property type="project" value="UniProtKB-KW"/>
</dbReference>
<dbReference type="PROSITE" id="PS00028">
    <property type="entry name" value="ZINC_FINGER_C2H2_1"/>
    <property type="match status" value="8"/>
</dbReference>
<name>A0AAD9NX58_RIDPI</name>
<feature type="compositionally biased region" description="Polar residues" evidence="6">
    <location>
        <begin position="644"/>
        <end position="654"/>
    </location>
</feature>
<keyword evidence="3 5" id="KW-0863">Zinc-finger</keyword>
<dbReference type="SUPFAM" id="SSF57667">
    <property type="entry name" value="beta-beta-alpha zinc fingers"/>
    <property type="match status" value="5"/>
</dbReference>
<keyword evidence="2" id="KW-0677">Repeat</keyword>
<evidence type="ECO:0000256" key="2">
    <source>
        <dbReference type="ARBA" id="ARBA00022737"/>
    </source>
</evidence>
<feature type="domain" description="C2H2-type" evidence="7">
    <location>
        <begin position="1312"/>
        <end position="1340"/>
    </location>
</feature>
<evidence type="ECO:0000256" key="5">
    <source>
        <dbReference type="PROSITE-ProRule" id="PRU00042"/>
    </source>
</evidence>
<dbReference type="Proteomes" id="UP001209878">
    <property type="component" value="Unassembled WGS sequence"/>
</dbReference>
<sequence length="1431" mass="160481">MICDSGVMLIEGEVVAEDALPTTEFCHIVLKLGSFEVLARLGRQLSTKLREYVEVAVSQDGSFTETSDEVTDVVTSPVLKPVSTKGKVGRPRKNPLTSESKEDTEERAERNDKESTETPKRHSSGKVGRPRKYLPSPEKKRPPPNTVDIGDVDKAGGVDTEEVEDADSESRSGGEEDDGISESEAPSDSNHGDISVNSPTKLAYQHISLLHKTAEWPLVTCRSDDCGCGLVHCPLCPPDKFKPRTMGKARKHFKTTHIGHSTLYGDTLICMCYLSCEKETPHHHCPRCGTIYCRRKYIEAHLKRCNGVPRAQPRKHPAPVNRLANDLWLTLKEETGTERPRRPLDFGAFTHLSFVHELKDLEVTRCTEEGCSKFHCPLCPPNVFKPAFPQKVKDHLRQGHWKQRFMYRGVTILKCCLPCLPRASSHGDSHWHCPRCPLKVTSRGRLQYHLKCHDEGTTRCLRQTQELPLSDAEQEDEVCDEDDSHDPTIPHELPEEEEEEQTEEAEKSGNKEIFQMVAAVLTSDLLQLIPGSKSVFFEALHVQTNVQYQLADKDRWCLLHANRWQQLKQAGAVLENISQCPPATVDDLTAKLNEYDPDTVDSLDQTQDEQERQQDFAASLISKMLSEEHNFLAEGVGDEDEQTSCDNANDSASDWLTDEPQAKRTKLDTGSSDKQVCIEVKTEAATADSSHTSTGADEKEAEREAEPQEGESVVIKQEPSGDRGVTSGAPRLSSEQPDTNTSPGVVDAPAPAPAPVKTDVEATDGVDPTGHSYPHRRCPLCNRLFETRSKLLTHLVSANCILLWGADKQIPEDLAQEIKAMDEVQGTTCPRCGKTFQYRRNAKTHYALNLCHRTPVRRNPEKLVRDATTKKYHCRHCDFTALSPKKILEHEARAHLEKKYQCNVCQRKYGSEYLLAQHVKWTHVAEKTTVVCHVCGRTLKSKYLNRHLQICHDPSYVQRERRAPGSEVRCPKCPYVGHSMRGLRRHHARRHDEKTLQCGQCSARFALRVDLSRHVLVMHSEDGPVRATVECPHCRKAMLKKNLDVHIRNVHEKIKEHVCVTCSKAFQTKYTLHCHLETHKKRSERTYKFQCAVCGGSFNNKTVYRDHVNMHTGNRPYQCGVCSKAFKQISTYSRHMNLHRSGGRFQCTLCGESFTRQRLLDAHTSSRHSDRLMCLCGLQFDSLQEADGHKATCTVWLGQAVDQQTTTEIENLLALAQEQSQVIADGGAAATVVTADGETLFLFQEDKLVDESQQGTLVLVNKQASDTMVTLHADADDRAVDPAAASSDLVVTEMDATKQEDVDGGDGDEQSFLCGYCQQLFVGLELVQNHMLTAHLNELPQDTDQIQLALHPSEGAECQHVDGFLLSQTDGQQMDTDQMEVQQHLESYAVDSQQLVLEQTEAQEIELQQVDTQLLVTGQTQQLEAQEFTTQ</sequence>
<dbReference type="PANTHER" id="PTHR24379:SF121">
    <property type="entry name" value="C2H2-TYPE DOMAIN-CONTAINING PROTEIN"/>
    <property type="match status" value="1"/>
</dbReference>
<dbReference type="Gene3D" id="3.30.160.60">
    <property type="entry name" value="Classic Zinc Finger"/>
    <property type="match status" value="6"/>
</dbReference>
<feature type="domain" description="C2H2-type" evidence="7">
    <location>
        <begin position="1117"/>
        <end position="1139"/>
    </location>
</feature>
<keyword evidence="9" id="KW-1185">Reference proteome</keyword>
<comment type="caution">
    <text evidence="8">The sequence shown here is derived from an EMBL/GenBank/DDBJ whole genome shotgun (WGS) entry which is preliminary data.</text>
</comment>
<reference evidence="8" key="1">
    <citation type="journal article" date="2023" name="Mol. Biol. Evol.">
        <title>Third-Generation Sequencing Reveals the Adaptive Role of the Epigenome in Three Deep-Sea Polychaetes.</title>
        <authorList>
            <person name="Perez M."/>
            <person name="Aroh O."/>
            <person name="Sun Y."/>
            <person name="Lan Y."/>
            <person name="Juniper S.K."/>
            <person name="Young C.R."/>
            <person name="Angers B."/>
            <person name="Qian P.Y."/>
        </authorList>
    </citation>
    <scope>NUCLEOTIDE SEQUENCE</scope>
    <source>
        <strain evidence="8">R07B-5</strain>
    </source>
</reference>
<dbReference type="PANTHER" id="PTHR24379">
    <property type="entry name" value="KRAB AND ZINC FINGER DOMAIN-CONTAINING"/>
    <property type="match status" value="1"/>
</dbReference>
<dbReference type="EMBL" id="JAODUO010000283">
    <property type="protein sequence ID" value="KAK2184074.1"/>
    <property type="molecule type" value="Genomic_DNA"/>
</dbReference>
<feature type="compositionally biased region" description="Polar residues" evidence="6">
    <location>
        <begin position="733"/>
        <end position="743"/>
    </location>
</feature>
<accession>A0AAD9NX58</accession>
<feature type="compositionally biased region" description="Basic and acidic residues" evidence="6">
    <location>
        <begin position="696"/>
        <end position="706"/>
    </location>
</feature>
<feature type="domain" description="C2H2-type" evidence="7">
    <location>
        <begin position="1057"/>
        <end position="1084"/>
    </location>
</feature>
<feature type="compositionally biased region" description="Acidic residues" evidence="6">
    <location>
        <begin position="494"/>
        <end position="503"/>
    </location>
</feature>
<feature type="domain" description="C2H2-type" evidence="7">
    <location>
        <begin position="1145"/>
        <end position="1173"/>
    </location>
</feature>
<feature type="domain" description="C2H2-type" evidence="7">
    <location>
        <begin position="900"/>
        <end position="928"/>
    </location>
</feature>
<evidence type="ECO:0000256" key="3">
    <source>
        <dbReference type="ARBA" id="ARBA00022771"/>
    </source>
</evidence>
<evidence type="ECO:0000256" key="1">
    <source>
        <dbReference type="ARBA" id="ARBA00022723"/>
    </source>
</evidence>
<dbReference type="Pfam" id="PF00096">
    <property type="entry name" value="zf-C2H2"/>
    <property type="match status" value="2"/>
</dbReference>
<evidence type="ECO:0000313" key="9">
    <source>
        <dbReference type="Proteomes" id="UP001209878"/>
    </source>
</evidence>
<gene>
    <name evidence="8" type="ORF">NP493_283g01029</name>
</gene>
<protein>
    <recommendedName>
        <fullName evidence="7">C2H2-type domain-containing protein</fullName>
    </recommendedName>
</protein>
<dbReference type="GO" id="GO:0000981">
    <property type="term" value="F:DNA-binding transcription factor activity, RNA polymerase II-specific"/>
    <property type="evidence" value="ECO:0007669"/>
    <property type="project" value="TreeGrafter"/>
</dbReference>
<feature type="region of interest" description="Disordered" evidence="6">
    <location>
        <begin position="636"/>
        <end position="771"/>
    </location>
</feature>
<evidence type="ECO:0000256" key="4">
    <source>
        <dbReference type="ARBA" id="ARBA00022833"/>
    </source>
</evidence>
<dbReference type="GO" id="GO:0005634">
    <property type="term" value="C:nucleus"/>
    <property type="evidence" value="ECO:0007669"/>
    <property type="project" value="TreeGrafter"/>
</dbReference>
<evidence type="ECO:0000259" key="7">
    <source>
        <dbReference type="PROSITE" id="PS50157"/>
    </source>
</evidence>
<dbReference type="SMART" id="SM00355">
    <property type="entry name" value="ZnF_C2H2"/>
    <property type="match status" value="17"/>
</dbReference>
<feature type="region of interest" description="Disordered" evidence="6">
    <location>
        <begin position="81"/>
        <end position="197"/>
    </location>
</feature>
<dbReference type="InterPro" id="IPR036236">
    <property type="entry name" value="Znf_C2H2_sf"/>
</dbReference>
<keyword evidence="1" id="KW-0479">Metal-binding</keyword>
<dbReference type="PROSITE" id="PS50157">
    <property type="entry name" value="ZINC_FINGER_C2H2_2"/>
    <property type="match status" value="7"/>
</dbReference>
<feature type="domain" description="C2H2-type" evidence="7">
    <location>
        <begin position="996"/>
        <end position="1024"/>
    </location>
</feature>
<keyword evidence="4" id="KW-0862">Zinc</keyword>
<feature type="compositionally biased region" description="Acidic residues" evidence="6">
    <location>
        <begin position="472"/>
        <end position="484"/>
    </location>
</feature>
<feature type="domain" description="C2H2-type" evidence="7">
    <location>
        <begin position="1089"/>
        <end position="1116"/>
    </location>
</feature>
<organism evidence="8 9">
    <name type="scientific">Ridgeia piscesae</name>
    <name type="common">Tubeworm</name>
    <dbReference type="NCBI Taxonomy" id="27915"/>
    <lineage>
        <taxon>Eukaryota</taxon>
        <taxon>Metazoa</taxon>
        <taxon>Spiralia</taxon>
        <taxon>Lophotrochozoa</taxon>
        <taxon>Annelida</taxon>
        <taxon>Polychaeta</taxon>
        <taxon>Sedentaria</taxon>
        <taxon>Canalipalpata</taxon>
        <taxon>Sabellida</taxon>
        <taxon>Siboglinidae</taxon>
        <taxon>Ridgeia</taxon>
    </lineage>
</organism>
<feature type="compositionally biased region" description="Basic residues" evidence="6">
    <location>
        <begin position="121"/>
        <end position="132"/>
    </location>
</feature>
<proteinExistence type="predicted"/>
<dbReference type="FunFam" id="3.30.160.60:FF:000624">
    <property type="entry name" value="zinc finger protein 697"/>
    <property type="match status" value="1"/>
</dbReference>
<feature type="region of interest" description="Disordered" evidence="6">
    <location>
        <begin position="465"/>
        <end position="508"/>
    </location>
</feature>
<evidence type="ECO:0000256" key="6">
    <source>
        <dbReference type="SAM" id="MobiDB-lite"/>
    </source>
</evidence>
<evidence type="ECO:0000313" key="8">
    <source>
        <dbReference type="EMBL" id="KAK2184074.1"/>
    </source>
</evidence>
<dbReference type="GO" id="GO:0000977">
    <property type="term" value="F:RNA polymerase II transcription regulatory region sequence-specific DNA binding"/>
    <property type="evidence" value="ECO:0007669"/>
    <property type="project" value="TreeGrafter"/>
</dbReference>